<dbReference type="AlphaFoldDB" id="A0A4R5LPF1"/>
<dbReference type="InterPro" id="IPR056362">
    <property type="entry name" value="AtuA-like_ferredoxin_dom"/>
</dbReference>
<dbReference type="Proteomes" id="UP000295554">
    <property type="component" value="Unassembled WGS sequence"/>
</dbReference>
<evidence type="ECO:0000313" key="2">
    <source>
        <dbReference type="EMBL" id="TDG12422.1"/>
    </source>
</evidence>
<dbReference type="EMBL" id="SMSE01000003">
    <property type="protein sequence ID" value="TDG12422.1"/>
    <property type="molecule type" value="Genomic_DNA"/>
</dbReference>
<protein>
    <recommendedName>
        <fullName evidence="1">AtuA-like ferredoxin-fold domain-containing protein</fullName>
    </recommendedName>
</protein>
<reference evidence="2 3" key="1">
    <citation type="submission" date="2019-03" db="EMBL/GenBank/DDBJ databases">
        <title>Seongchinamella monodicae gen. nov., sp. nov., a novel member of the Gammaproteobacteria isolated from a tidal mudflat of beach.</title>
        <authorList>
            <person name="Yang H.G."/>
            <person name="Kang J.W."/>
            <person name="Lee S.D."/>
        </authorList>
    </citation>
    <scope>NUCLEOTIDE SEQUENCE [LARGE SCALE GENOMIC DNA]</scope>
    <source>
        <strain evidence="2 3">GH4-78</strain>
    </source>
</reference>
<dbReference type="OrthoDB" id="21390at2"/>
<dbReference type="PANTHER" id="PTHR47708:SF2">
    <property type="entry name" value="SI:CH73-132F6.5"/>
    <property type="match status" value="1"/>
</dbReference>
<gene>
    <name evidence="2" type="ORF">E2F43_12490</name>
</gene>
<proteinExistence type="predicted"/>
<dbReference type="Pfam" id="PF23544">
    <property type="entry name" value="AtuA_ferredoxin"/>
    <property type="match status" value="1"/>
</dbReference>
<feature type="domain" description="AtuA-like ferredoxin-fold" evidence="1">
    <location>
        <begin position="6"/>
        <end position="102"/>
    </location>
</feature>
<sequence length="110" mass="11963">MPRVVLGKIALARSGDKGNSSNIGVIARTPAIYEFLRRELTGPVVREVFREICKGEVTRYELPNLLSLNFVLRDSLGGGGTRSLITDPQGKVHGAALLHMELEVPAELLP</sequence>
<evidence type="ECO:0000259" key="1">
    <source>
        <dbReference type="Pfam" id="PF23544"/>
    </source>
</evidence>
<keyword evidence="3" id="KW-1185">Reference proteome</keyword>
<evidence type="ECO:0000313" key="3">
    <source>
        <dbReference type="Proteomes" id="UP000295554"/>
    </source>
</evidence>
<dbReference type="RefSeq" id="WP_133213198.1">
    <property type="nucleotide sequence ID" value="NZ_SMSE01000003.1"/>
</dbReference>
<dbReference type="PANTHER" id="PTHR47708">
    <property type="match status" value="1"/>
</dbReference>
<name>A0A4R5LPF1_9GAMM</name>
<organism evidence="2 3">
    <name type="scientific">Seongchinamella unica</name>
    <dbReference type="NCBI Taxonomy" id="2547392"/>
    <lineage>
        <taxon>Bacteria</taxon>
        <taxon>Pseudomonadati</taxon>
        <taxon>Pseudomonadota</taxon>
        <taxon>Gammaproteobacteria</taxon>
        <taxon>Cellvibrionales</taxon>
        <taxon>Halieaceae</taxon>
        <taxon>Seongchinamella</taxon>
    </lineage>
</organism>
<accession>A0A4R5LPF1</accession>
<comment type="caution">
    <text evidence="2">The sequence shown here is derived from an EMBL/GenBank/DDBJ whole genome shotgun (WGS) entry which is preliminary data.</text>
</comment>